<dbReference type="AlphaFoldDB" id="A0A1H5KQV6"/>
<dbReference type="STRING" id="561176.SAMN04488561_2205"/>
<keyword evidence="1" id="KW-0472">Membrane</keyword>
<evidence type="ECO:0000256" key="1">
    <source>
        <dbReference type="SAM" id="Phobius"/>
    </source>
</evidence>
<dbReference type="RefSeq" id="WP_069112827.1">
    <property type="nucleotide sequence ID" value="NZ_FNUC01000003.1"/>
</dbReference>
<evidence type="ECO:0000313" key="2">
    <source>
        <dbReference type="EMBL" id="SEE67205.1"/>
    </source>
</evidence>
<protein>
    <submittedName>
        <fullName evidence="2">Uncharacterized protein</fullName>
    </submittedName>
</protein>
<dbReference type="Proteomes" id="UP000181980">
    <property type="component" value="Unassembled WGS sequence"/>
</dbReference>
<keyword evidence="3" id="KW-1185">Reference proteome</keyword>
<proteinExistence type="predicted"/>
<sequence>MIETPAARVPAEHRLLGLDRRTFPFALVALAVWAFWVALVPWIDDHVAWDDRVEAGDVMLVTPDVTFTPAVGWDVTSGIRVGDDTVVGDQSPPDVVLTDGSVTLVMRAGPWDGTPRELLRQITAITTTSEGGDAFRVTGPAGTVTTGQGHAGAAENFTSPRVTGLLAAFVFGGDGVEVQAVGPPDQLSQREDEITGMIESLTEAGSAS</sequence>
<organism evidence="2 3">
    <name type="scientific">Jiangella alba</name>
    <dbReference type="NCBI Taxonomy" id="561176"/>
    <lineage>
        <taxon>Bacteria</taxon>
        <taxon>Bacillati</taxon>
        <taxon>Actinomycetota</taxon>
        <taxon>Actinomycetes</taxon>
        <taxon>Jiangellales</taxon>
        <taxon>Jiangellaceae</taxon>
        <taxon>Jiangella</taxon>
    </lineage>
</organism>
<dbReference type="EMBL" id="FNUC01000003">
    <property type="protein sequence ID" value="SEE67205.1"/>
    <property type="molecule type" value="Genomic_DNA"/>
</dbReference>
<accession>A0A1H5KQV6</accession>
<evidence type="ECO:0000313" key="3">
    <source>
        <dbReference type="Proteomes" id="UP000181980"/>
    </source>
</evidence>
<feature type="transmembrane region" description="Helical" evidence="1">
    <location>
        <begin position="23"/>
        <end position="43"/>
    </location>
</feature>
<keyword evidence="1" id="KW-0812">Transmembrane</keyword>
<dbReference type="OrthoDB" id="5117676at2"/>
<reference evidence="3" key="1">
    <citation type="submission" date="2016-10" db="EMBL/GenBank/DDBJ databases">
        <authorList>
            <person name="Varghese N."/>
            <person name="Submissions S."/>
        </authorList>
    </citation>
    <scope>NUCLEOTIDE SEQUENCE [LARGE SCALE GENOMIC DNA]</scope>
    <source>
        <strain evidence="3">DSM 45237</strain>
    </source>
</reference>
<gene>
    <name evidence="2" type="ORF">SAMN04488561_2205</name>
</gene>
<keyword evidence="1" id="KW-1133">Transmembrane helix</keyword>
<name>A0A1H5KQV6_9ACTN</name>